<name>A0ACD3SJW5_9BURK</name>
<dbReference type="EMBL" id="AKCV02000026">
    <property type="protein sequence ID" value="TMS56510.1"/>
    <property type="molecule type" value="Genomic_DNA"/>
</dbReference>
<organism evidence="1 2">
    <name type="scientific">Imbroritus primus</name>
    <dbReference type="NCBI Taxonomy" id="3058603"/>
    <lineage>
        <taxon>Bacteria</taxon>
        <taxon>Pseudomonadati</taxon>
        <taxon>Pseudomonadota</taxon>
        <taxon>Betaproteobacteria</taxon>
        <taxon>Burkholderiales</taxon>
        <taxon>Burkholderiaceae</taxon>
        <taxon>Imbroritus</taxon>
    </lineage>
</organism>
<reference evidence="1" key="1">
    <citation type="submission" date="2019-05" db="EMBL/GenBank/DDBJ databases">
        <title>Revised genome assembly of Burkholderiaceae (previously Ralstonia) sp. PBA.</title>
        <authorList>
            <person name="Gan H.M."/>
        </authorList>
    </citation>
    <scope>NUCLEOTIDE SEQUENCE</scope>
    <source>
        <strain evidence="1">PBA</strain>
    </source>
</reference>
<evidence type="ECO:0000313" key="2">
    <source>
        <dbReference type="Proteomes" id="UP000004277"/>
    </source>
</evidence>
<proteinExistence type="predicted"/>
<keyword evidence="2" id="KW-1185">Reference proteome</keyword>
<protein>
    <submittedName>
        <fullName evidence="1">TIGR02099 family protein</fullName>
    </submittedName>
</protein>
<accession>A0ACD3SJW5</accession>
<comment type="caution">
    <text evidence="1">The sequence shown here is derived from an EMBL/GenBank/DDBJ whole genome shotgun (WGS) entry which is preliminary data.</text>
</comment>
<evidence type="ECO:0000313" key="1">
    <source>
        <dbReference type="EMBL" id="TMS56510.1"/>
    </source>
</evidence>
<dbReference type="Proteomes" id="UP000004277">
    <property type="component" value="Unassembled WGS sequence"/>
</dbReference>
<sequence length="1379" mass="149464">MSSRAAPPAPATPPTSAPPRSLLRRMARIAVRVALVLVLLAVAGIAALRFVVWPQANVSHAWLERELSQRLQIQLTIGQLETFWDGWRPAFRVRTLRGIDAGRRDVLAAGMLEGAVSWRSVSHFTLLFHTLRIDQADVLVRRDKQDQLHVAGVPVSPGPASDNNPALGWLLQQGKLTVHGAKVRWLDEYANQPTLEIGDITLETSRRTLYHKVQLRAHAQPLSPAPISISADFRSALLGSAGDWRTWHGQSSWDVQGLRMAALTRYLPPSLRPATMRSGSLTSSGSAEFNDGTIIRSQLRMRVQDLDMQWRADTDPIHLQSGQAFLVHHGNSKGEHSVVLDHLLWRAAHEEGVPARRTDAATREEQAELLPPRNGLRNVTFGWALGPDQRFRQLSLKAAEIDLDAVRNLAIRLPVAPAALDTMRRLQMGGRVENLDLSWRREAGHATEGTRTGLRYSARGALRNVRFDALPQLPGNDPRQAETLRTPGAAGLTGHFEATERGGVATFDSQQLTLTLPGVFDEPQLALDTLQGRLQWQWHGDKLEVRSERMSFANADAAGSVSGAWRSSGKSPAGTLDIKGRLDHAHVQQVPRYLPSAISAHVRHYLTGALLGGEARNVTFVARGDLADFPFHDSKQGEFHVKVPVEGLTYQPAPAELENGQPAWPSFEGGSGQVVFERRGMHFVVERANIVGVSGVSVANVQGQIDDMDAADSALRITGQASGTMQGFIQYVNRSRLGAWSGQITAQSRATGTGDLALSLDMPLHHVAQTKANGKLRLVNSDLTLLPDLPAFMRTNGAILITERGLTLEGMRTMFAGGELLPTGGTQRDGSTRFEGKGQISARGLQALRGDPLGPLGARLSGSAPYTAAVSFQGGRVAVNVDSTLEGLAIALPAPVGKSAVQAMPLRVELKPGNAGASSPDTLSVQLGQAIQARYELQRAAGNLKVVRGGIGVNQPVPAPASGVYADINLPELDLDAWRDFSATLAETPDDSADNDYMPTRIQLRATAVRMFDRRIDDVAVQATRDRDWRMQIHSRQIEGTAIWNDATPQTPDGKLTLRLKRLLIPQVPEANVVDEAFARRAESLPSLDLVSNTLDIGGKALGKLTIVARSEKQDGHPVWTLDRLALEQAAATFEARGSWRIPRRLRSEPDPERRTILSFTLTMRDAGAMLDRLGLQRMLRGGDGTLEGRLAWQGSPMAIDYPSLTGRLMLDVKDGVLLNVEPGAARLLGILSLQGLARLVTLDFRGVASSGTVFDATTASAEVRNGIATTNDFRMRSPQFTMEMKGSTNIPAETQQLEVTVLPKINATTASLATTFINPAIGLGTLAAQLLFADQVSSAFRQQYRISGSWSAPDIRKVGDNSGSSNTADTSQHSPASN</sequence>
<gene>
    <name evidence="1" type="ORF">MW7_015585</name>
</gene>